<comment type="function">
    <text evidence="1">Multidrug efflux pump.</text>
</comment>
<evidence type="ECO:0000256" key="5">
    <source>
        <dbReference type="ARBA" id="ARBA00031636"/>
    </source>
</evidence>
<feature type="transmembrane region" description="Helical" evidence="6">
    <location>
        <begin position="465"/>
        <end position="484"/>
    </location>
</feature>
<protein>
    <recommendedName>
        <fullName evidence="3">Probable multidrug resistance protein NorM</fullName>
    </recommendedName>
    <alternativeName>
        <fullName evidence="5">Multidrug-efflux transporter</fullName>
    </alternativeName>
</protein>
<dbReference type="InterPro" id="IPR050222">
    <property type="entry name" value="MATE_MdtK"/>
</dbReference>
<keyword evidence="6" id="KW-1133">Transmembrane helix</keyword>
<accession>A0AAI8AM20</accession>
<evidence type="ECO:0000313" key="7">
    <source>
        <dbReference type="EMBL" id="AFX73948.1"/>
    </source>
</evidence>
<evidence type="ECO:0000256" key="4">
    <source>
        <dbReference type="ARBA" id="ARBA00022448"/>
    </source>
</evidence>
<feature type="transmembrane region" description="Helical" evidence="6">
    <location>
        <begin position="147"/>
        <end position="169"/>
    </location>
</feature>
<keyword evidence="4" id="KW-0813">Transport</keyword>
<name>A0AAI8AM20_MESHY</name>
<dbReference type="PANTHER" id="PTHR43298">
    <property type="entry name" value="MULTIDRUG RESISTANCE PROTEIN NORM-RELATED"/>
    <property type="match status" value="1"/>
</dbReference>
<proteinExistence type="inferred from homology"/>
<dbReference type="Proteomes" id="UP000009399">
    <property type="component" value="Chromosome"/>
</dbReference>
<dbReference type="PANTHER" id="PTHR43298:SF2">
    <property type="entry name" value="FMN_FAD EXPORTER YEEO-RELATED"/>
    <property type="match status" value="1"/>
</dbReference>
<comment type="similarity">
    <text evidence="2">Belongs to the multi antimicrobial extrusion (MATE) (TC 2.A.66.1) family.</text>
</comment>
<evidence type="ECO:0000256" key="1">
    <source>
        <dbReference type="ARBA" id="ARBA00003408"/>
    </source>
</evidence>
<sequence length="531" mass="59588">MSFLRSIRAFFPTDKHQLIQLSKVTIPIVLASFLISINNFVDNFMVTGVKNGITALGLANAWTGISFSFILGVNFVSAILFGQYFGSRNVEKCREINNLRYILTISFVLFFCIAAWSNPVAMIKVVSGNQSADNNPNYQDTLNQASLYLRVIAISWLIISFNFSTNLILREMKQLKSALFFTFLSLVINITFNLILIPKLGSVGSAIATVIARAVVFITVYVFIFFKNRDFIFIPWKAFVISKIIWVQFSKRITGALLTTGGTIATSVRIFIWPQGFPQGSIGVGEWKAAWGIGVITILGITNTIIQALTSSFSSIQANISIFVSRLLGQNKIDEATRNAKVLKGYLFLFAVILSALLAIYNISILHIDSFARGIEHGIQETLQPDVTKDQVVGEWAQKFAKAYPDATQLKNELINQQFLAANFFKHQVFYSGWVIIVFNPMWMWMLTSIRIIPAGGKSNISSTWEFAFGVMQTIWLVIVVFLITPNINISPEANFPISFLIFYLSDVVKFAVYEILYNKIDWAKNITKTA</sequence>
<dbReference type="RefSeq" id="WP_014335322.1">
    <property type="nucleotide sequence ID" value="NC_019552.1"/>
</dbReference>
<dbReference type="EMBL" id="CP003914">
    <property type="protein sequence ID" value="AFX73948.1"/>
    <property type="molecule type" value="Genomic_DNA"/>
</dbReference>
<gene>
    <name evidence="7" type="ORF">MOS_014</name>
</gene>
<evidence type="ECO:0000256" key="3">
    <source>
        <dbReference type="ARBA" id="ARBA00020268"/>
    </source>
</evidence>
<keyword evidence="6" id="KW-0812">Transmembrane</keyword>
<dbReference type="GO" id="GO:0015297">
    <property type="term" value="F:antiporter activity"/>
    <property type="evidence" value="ECO:0007669"/>
    <property type="project" value="InterPro"/>
</dbReference>
<dbReference type="KEGG" id="mhs:MOS_014"/>
<dbReference type="GO" id="GO:0042910">
    <property type="term" value="F:xenobiotic transmembrane transporter activity"/>
    <property type="evidence" value="ECO:0007669"/>
    <property type="project" value="InterPro"/>
</dbReference>
<organism evidence="7 8">
    <name type="scientific">Mesomycoplasma hyorhinis SK76</name>
    <dbReference type="NCBI Taxonomy" id="1118964"/>
    <lineage>
        <taxon>Bacteria</taxon>
        <taxon>Bacillati</taxon>
        <taxon>Mycoplasmatota</taxon>
        <taxon>Mycoplasmoidales</taxon>
        <taxon>Metamycoplasmataceae</taxon>
        <taxon>Mesomycoplasma</taxon>
    </lineage>
</organism>
<keyword evidence="6" id="KW-0472">Membrane</keyword>
<feature type="transmembrane region" description="Helical" evidence="6">
    <location>
        <begin position="429"/>
        <end position="453"/>
    </location>
</feature>
<feature type="transmembrane region" description="Helical" evidence="6">
    <location>
        <begin position="21"/>
        <end position="41"/>
    </location>
</feature>
<dbReference type="AlphaFoldDB" id="A0AAI8AM20"/>
<feature type="transmembrane region" description="Helical" evidence="6">
    <location>
        <begin position="178"/>
        <end position="197"/>
    </location>
</feature>
<feature type="transmembrane region" description="Helical" evidence="6">
    <location>
        <begin position="203"/>
        <end position="226"/>
    </location>
</feature>
<reference evidence="7 8" key="1">
    <citation type="journal article" date="2013" name="Genome Announc.">
        <title>Complete Genome Sequence of Mycoplasma hyorhinis Strain SK76.</title>
        <authorList>
            <person name="Goodison S."/>
            <person name="Urquidi V."/>
            <person name="Kumar D."/>
            <person name="Reyes L."/>
            <person name="Rosser C.J."/>
        </authorList>
    </citation>
    <scope>NUCLEOTIDE SEQUENCE [LARGE SCALE GENOMIC DNA]</scope>
    <source>
        <strain evidence="7 8">SK76</strain>
    </source>
</reference>
<feature type="transmembrane region" description="Helical" evidence="6">
    <location>
        <begin position="61"/>
        <end position="86"/>
    </location>
</feature>
<evidence type="ECO:0000313" key="8">
    <source>
        <dbReference type="Proteomes" id="UP000009399"/>
    </source>
</evidence>
<feature type="transmembrane region" description="Helical" evidence="6">
    <location>
        <begin position="496"/>
        <end position="517"/>
    </location>
</feature>
<dbReference type="Pfam" id="PF01554">
    <property type="entry name" value="MatE"/>
    <property type="match status" value="1"/>
</dbReference>
<evidence type="ECO:0000256" key="6">
    <source>
        <dbReference type="SAM" id="Phobius"/>
    </source>
</evidence>
<feature type="transmembrane region" description="Helical" evidence="6">
    <location>
        <begin position="98"/>
        <end position="117"/>
    </location>
</feature>
<dbReference type="InterPro" id="IPR002528">
    <property type="entry name" value="MATE_fam"/>
</dbReference>
<feature type="transmembrane region" description="Helical" evidence="6">
    <location>
        <begin position="346"/>
        <end position="368"/>
    </location>
</feature>
<dbReference type="GO" id="GO:0005886">
    <property type="term" value="C:plasma membrane"/>
    <property type="evidence" value="ECO:0007669"/>
    <property type="project" value="TreeGrafter"/>
</dbReference>
<evidence type="ECO:0000256" key="2">
    <source>
        <dbReference type="ARBA" id="ARBA00010199"/>
    </source>
</evidence>